<dbReference type="STRING" id="108003.B1C78_13535"/>
<evidence type="ECO:0000256" key="10">
    <source>
        <dbReference type="RuleBase" id="RU003660"/>
    </source>
</evidence>
<dbReference type="HAMAP" id="MF_01302_B">
    <property type="entry name" value="Ribosomal_uS8_B"/>
    <property type="match status" value="1"/>
</dbReference>
<dbReference type="AlphaFoldDB" id="A0A1V3NCV4"/>
<dbReference type="Proteomes" id="UP000189462">
    <property type="component" value="Unassembled WGS sequence"/>
</dbReference>
<evidence type="ECO:0000256" key="9">
    <source>
        <dbReference type="HAMAP-Rule" id="MF_01302"/>
    </source>
</evidence>
<evidence type="ECO:0000256" key="7">
    <source>
        <dbReference type="ARBA" id="ARBA00035258"/>
    </source>
</evidence>
<evidence type="ECO:0000256" key="2">
    <source>
        <dbReference type="ARBA" id="ARBA00006471"/>
    </source>
</evidence>
<evidence type="ECO:0000256" key="1">
    <source>
        <dbReference type="ARBA" id="ARBA00002569"/>
    </source>
</evidence>
<dbReference type="Pfam" id="PF00410">
    <property type="entry name" value="Ribosomal_S8"/>
    <property type="match status" value="1"/>
</dbReference>
<comment type="caution">
    <text evidence="11">The sequence shown here is derived from an EMBL/GenBank/DDBJ whole genome shotgun (WGS) entry which is preliminary data.</text>
</comment>
<accession>A0A1V3NCV4</accession>
<gene>
    <name evidence="9" type="primary">rpsH</name>
    <name evidence="11" type="ORF">B1C78_13535</name>
</gene>
<dbReference type="Gene3D" id="3.30.1370.30">
    <property type="match status" value="1"/>
</dbReference>
<keyword evidence="6 9" id="KW-0687">Ribonucleoprotein</keyword>
<dbReference type="PROSITE" id="PS00053">
    <property type="entry name" value="RIBOSOMAL_S8"/>
    <property type="match status" value="1"/>
</dbReference>
<evidence type="ECO:0000256" key="3">
    <source>
        <dbReference type="ARBA" id="ARBA00022730"/>
    </source>
</evidence>
<dbReference type="GO" id="GO:0005737">
    <property type="term" value="C:cytoplasm"/>
    <property type="evidence" value="ECO:0007669"/>
    <property type="project" value="UniProtKB-ARBA"/>
</dbReference>
<evidence type="ECO:0000256" key="5">
    <source>
        <dbReference type="ARBA" id="ARBA00022980"/>
    </source>
</evidence>
<dbReference type="Gene3D" id="3.30.1490.10">
    <property type="match status" value="1"/>
</dbReference>
<keyword evidence="12" id="KW-1185">Reference proteome</keyword>
<dbReference type="InterPro" id="IPR047863">
    <property type="entry name" value="Ribosomal_uS8_CS"/>
</dbReference>
<dbReference type="OrthoDB" id="9802617at2"/>
<dbReference type="RefSeq" id="WP_077279694.1">
    <property type="nucleotide sequence ID" value="NZ_MVBK01000088.1"/>
</dbReference>
<dbReference type="GO" id="GO:0003735">
    <property type="term" value="F:structural constituent of ribosome"/>
    <property type="evidence" value="ECO:0007669"/>
    <property type="project" value="InterPro"/>
</dbReference>
<dbReference type="SUPFAM" id="SSF56047">
    <property type="entry name" value="Ribosomal protein S8"/>
    <property type="match status" value="1"/>
</dbReference>
<dbReference type="InterPro" id="IPR000630">
    <property type="entry name" value="Ribosomal_uS8"/>
</dbReference>
<dbReference type="NCBIfam" id="NF001109">
    <property type="entry name" value="PRK00136.1"/>
    <property type="match status" value="1"/>
</dbReference>
<organism evidence="11 12">
    <name type="scientific">Thioalkalivibrio denitrificans</name>
    <dbReference type="NCBI Taxonomy" id="108003"/>
    <lineage>
        <taxon>Bacteria</taxon>
        <taxon>Pseudomonadati</taxon>
        <taxon>Pseudomonadota</taxon>
        <taxon>Gammaproteobacteria</taxon>
        <taxon>Chromatiales</taxon>
        <taxon>Ectothiorhodospiraceae</taxon>
        <taxon>Thioalkalivibrio</taxon>
    </lineage>
</organism>
<evidence type="ECO:0000313" key="11">
    <source>
        <dbReference type="EMBL" id="OOG22871.1"/>
    </source>
</evidence>
<sequence>MSMTDPVADMLTRIRNGQRANKTEVRMPSSKLKESIARVLQEEGYIAEFKVDAAGAKPELTLQLKYFQGKPVIDTIRRVSRPGLRVYKAKDDLPRVIGGLGVAIVSTSKGVMSDRAARAMGQGGEVLCIVS</sequence>
<comment type="function">
    <text evidence="1 9">One of the primary rRNA binding proteins, it binds directly to 16S rRNA central domain where it helps coordinate assembly of the platform of the 30S subunit.</text>
</comment>
<dbReference type="GO" id="GO:0006412">
    <property type="term" value="P:translation"/>
    <property type="evidence" value="ECO:0007669"/>
    <property type="project" value="UniProtKB-UniRule"/>
</dbReference>
<keyword evidence="4 9" id="KW-0694">RNA-binding</keyword>
<dbReference type="InterPro" id="IPR035987">
    <property type="entry name" value="Ribosomal_uS8_sf"/>
</dbReference>
<comment type="subunit">
    <text evidence="8 9">Part of the 30S ribosomal subunit. Contacts proteins S5 and S12.</text>
</comment>
<dbReference type="PANTHER" id="PTHR11758">
    <property type="entry name" value="40S RIBOSOMAL PROTEIN S15A"/>
    <property type="match status" value="1"/>
</dbReference>
<dbReference type="GO" id="GO:0019843">
    <property type="term" value="F:rRNA binding"/>
    <property type="evidence" value="ECO:0007669"/>
    <property type="project" value="UniProtKB-UniRule"/>
</dbReference>
<evidence type="ECO:0000256" key="8">
    <source>
        <dbReference type="ARBA" id="ARBA00046740"/>
    </source>
</evidence>
<dbReference type="GO" id="GO:0005840">
    <property type="term" value="C:ribosome"/>
    <property type="evidence" value="ECO:0007669"/>
    <property type="project" value="UniProtKB-KW"/>
</dbReference>
<evidence type="ECO:0000313" key="12">
    <source>
        <dbReference type="Proteomes" id="UP000189462"/>
    </source>
</evidence>
<evidence type="ECO:0000256" key="6">
    <source>
        <dbReference type="ARBA" id="ARBA00023274"/>
    </source>
</evidence>
<dbReference type="FunFam" id="3.30.1490.10:FF:000001">
    <property type="entry name" value="30S ribosomal protein S8"/>
    <property type="match status" value="1"/>
</dbReference>
<dbReference type="GO" id="GO:1990904">
    <property type="term" value="C:ribonucleoprotein complex"/>
    <property type="evidence" value="ECO:0007669"/>
    <property type="project" value="UniProtKB-KW"/>
</dbReference>
<reference evidence="11 12" key="1">
    <citation type="submission" date="2017-02" db="EMBL/GenBank/DDBJ databases">
        <title>Genomic diversity within the haloalkaliphilic genus Thioalkalivibrio.</title>
        <authorList>
            <person name="Ahn A.-C."/>
            <person name="Meier-Kolthoff J."/>
            <person name="Overmars L."/>
            <person name="Richter M."/>
            <person name="Woyke T."/>
            <person name="Sorokin D.Y."/>
            <person name="Muyzer G."/>
        </authorList>
    </citation>
    <scope>NUCLEOTIDE SEQUENCE [LARGE SCALE GENOMIC DNA]</scope>
    <source>
        <strain evidence="11 12">ALJD</strain>
    </source>
</reference>
<comment type="similarity">
    <text evidence="2 9 10">Belongs to the universal ribosomal protein uS8 family.</text>
</comment>
<keyword evidence="5 9" id="KW-0689">Ribosomal protein</keyword>
<dbReference type="FunFam" id="3.30.1370.30:FF:000003">
    <property type="entry name" value="30S ribosomal protein S8"/>
    <property type="match status" value="1"/>
</dbReference>
<proteinExistence type="inferred from homology"/>
<protein>
    <recommendedName>
        <fullName evidence="7 9">Small ribosomal subunit protein uS8</fullName>
    </recommendedName>
</protein>
<dbReference type="EMBL" id="MVBK01000088">
    <property type="protein sequence ID" value="OOG22871.1"/>
    <property type="molecule type" value="Genomic_DNA"/>
</dbReference>
<name>A0A1V3NCV4_9GAMM</name>
<evidence type="ECO:0000256" key="4">
    <source>
        <dbReference type="ARBA" id="ARBA00022884"/>
    </source>
</evidence>
<keyword evidence="3 9" id="KW-0699">rRNA-binding</keyword>